<dbReference type="CDD" id="cd00067">
    <property type="entry name" value="GAL4"/>
    <property type="match status" value="1"/>
</dbReference>
<evidence type="ECO:0000313" key="9">
    <source>
        <dbReference type="EMBL" id="KPM34000.1"/>
    </source>
</evidence>
<dbReference type="GO" id="GO:0001228">
    <property type="term" value="F:DNA-binding transcription activator activity, RNA polymerase II-specific"/>
    <property type="evidence" value="ECO:0007669"/>
    <property type="project" value="TreeGrafter"/>
</dbReference>
<dbReference type="GO" id="GO:0005634">
    <property type="term" value="C:nucleus"/>
    <property type="evidence" value="ECO:0007669"/>
    <property type="project" value="TreeGrafter"/>
</dbReference>
<evidence type="ECO:0000256" key="1">
    <source>
        <dbReference type="ARBA" id="ARBA00022723"/>
    </source>
</evidence>
<evidence type="ECO:0000256" key="2">
    <source>
        <dbReference type="ARBA" id="ARBA00022833"/>
    </source>
</evidence>
<keyword evidence="2" id="KW-0862">Zinc</keyword>
<organism evidence="9 10">
    <name type="scientific">Neonectria ditissima</name>
    <dbReference type="NCBI Taxonomy" id="78410"/>
    <lineage>
        <taxon>Eukaryota</taxon>
        <taxon>Fungi</taxon>
        <taxon>Dikarya</taxon>
        <taxon>Ascomycota</taxon>
        <taxon>Pezizomycotina</taxon>
        <taxon>Sordariomycetes</taxon>
        <taxon>Hypocreomycetidae</taxon>
        <taxon>Hypocreales</taxon>
        <taxon>Nectriaceae</taxon>
        <taxon>Neonectria</taxon>
    </lineage>
</organism>
<dbReference type="Pfam" id="PF00172">
    <property type="entry name" value="Zn_clus"/>
    <property type="match status" value="1"/>
</dbReference>
<feature type="region of interest" description="Disordered" evidence="7">
    <location>
        <begin position="1"/>
        <end position="24"/>
    </location>
</feature>
<dbReference type="GO" id="GO:0008270">
    <property type="term" value="F:zinc ion binding"/>
    <property type="evidence" value="ECO:0007669"/>
    <property type="project" value="InterPro"/>
</dbReference>
<dbReference type="OrthoDB" id="4337792at2759"/>
<evidence type="ECO:0000256" key="4">
    <source>
        <dbReference type="ARBA" id="ARBA00023125"/>
    </source>
</evidence>
<dbReference type="PANTHER" id="PTHR31944">
    <property type="entry name" value="HEME-RESPONSIVE ZINC FINGER TRANSCRIPTION FACTOR HAP1"/>
    <property type="match status" value="1"/>
</dbReference>
<dbReference type="PROSITE" id="PS50048">
    <property type="entry name" value="ZN2_CY6_FUNGAL_2"/>
    <property type="match status" value="1"/>
</dbReference>
<keyword evidence="6" id="KW-0539">Nucleus</keyword>
<dbReference type="Gene3D" id="4.10.240.10">
    <property type="entry name" value="Zn(2)-C6 fungal-type DNA-binding domain"/>
    <property type="match status" value="1"/>
</dbReference>
<dbReference type="PANTHER" id="PTHR31944:SF129">
    <property type="entry name" value="ASPYRIDONES CLUSTER REGULATOR APDR-RELATED"/>
    <property type="match status" value="1"/>
</dbReference>
<sequence length="764" mass="85496">MSPATASTPAKRRRRRPARSCEQCRRRKIRCDQDQPCAGCVRARAPMQCTYRDGSPGRAPSKAREEAMLEDDSASGTASEASHLGGRATGQGLVVGYPRDRAAALEKKRDALAVAVSEREALPSTQAQRTSPLVISSSSSSSSIPPLMPRLRNVPEKTKLFGQTHWLHTAEKFPVSGKFHPVEVEPSFNDAKAELLEALNEARNLRYTMKALNRVKLKEPICDIPETLPLRETCDELIRCYFRTLEPLYRIVHIPSFWREYHRIWELQPTAPPTAVFLVKLTLILAIGTTFYNPSSDAEAKQCHHLAQSWIQNAQWWLTGPSEKTTYNIEGLQVFCLLLIARQTTFNCSGGTSWLSAGSLLRIAITMGLHRNPKLFPTLSPCHREFRARLWATVLELSVQSCLDLALPLDFSADDYDAFLPSNYNDCDLDSDTQNAPAPMSVFTDTSLQILLAKSLPLRINILRLLNDFRNEKSYETALALGTDIRVACREVAAFFHAYKYVEGDSRGGGPGLRPTEFHRKFMDLHIRRFTMFLHRDFMLRARTDPRFYLSRKTCVEAAMVVASSSKGADLSLPLKDWDDMSRLSLVGRGLFKCALSFDATLVLALEVVTQLDDESAPQAEADALDEMAKATRAPLIQVLEGIRDQLTHLISRGNTSLKRLLFVEAHLTQIRAMESGHPIKNAVYDTVNKMLRRCVSILRESCDAATPPESGSALDLMPIDLAPLDMFQGDTEMNWDISNLLCFSTLNEVGQIQWPTAKLILLV</sequence>
<reference evidence="9 10" key="1">
    <citation type="submission" date="2015-09" db="EMBL/GenBank/DDBJ databases">
        <title>Draft genome of a European isolate of the apple canker pathogen Neonectria ditissima.</title>
        <authorList>
            <person name="Gomez-Cortecero A."/>
            <person name="Harrison R.J."/>
            <person name="Armitage A.D."/>
        </authorList>
    </citation>
    <scope>NUCLEOTIDE SEQUENCE [LARGE SCALE GENOMIC DNA]</scope>
    <source>
        <strain evidence="9 10">R09/05</strain>
    </source>
</reference>
<feature type="region of interest" description="Disordered" evidence="7">
    <location>
        <begin position="123"/>
        <end position="149"/>
    </location>
</feature>
<evidence type="ECO:0000259" key="8">
    <source>
        <dbReference type="PROSITE" id="PS50048"/>
    </source>
</evidence>
<name>A0A0P7B082_9HYPO</name>
<dbReference type="SUPFAM" id="SSF57701">
    <property type="entry name" value="Zn2/Cys6 DNA-binding domain"/>
    <property type="match status" value="1"/>
</dbReference>
<dbReference type="GO" id="GO:0006351">
    <property type="term" value="P:DNA-templated transcription"/>
    <property type="evidence" value="ECO:0007669"/>
    <property type="project" value="InterPro"/>
</dbReference>
<keyword evidence="5" id="KW-0804">Transcription</keyword>
<dbReference type="InterPro" id="IPR007219">
    <property type="entry name" value="XnlR_reg_dom"/>
</dbReference>
<evidence type="ECO:0000256" key="7">
    <source>
        <dbReference type="SAM" id="MobiDB-lite"/>
    </source>
</evidence>
<dbReference type="SMART" id="SM00906">
    <property type="entry name" value="Fungal_trans"/>
    <property type="match status" value="1"/>
</dbReference>
<feature type="compositionally biased region" description="Polar residues" evidence="7">
    <location>
        <begin position="123"/>
        <end position="135"/>
    </location>
</feature>
<evidence type="ECO:0000256" key="3">
    <source>
        <dbReference type="ARBA" id="ARBA00023015"/>
    </source>
</evidence>
<gene>
    <name evidence="9" type="ORF">AK830_g12575</name>
</gene>
<dbReference type="SMART" id="SM00066">
    <property type="entry name" value="GAL4"/>
    <property type="match status" value="1"/>
</dbReference>
<dbReference type="InterPro" id="IPR051430">
    <property type="entry name" value="Fungal_TF_Env_Response"/>
</dbReference>
<dbReference type="Proteomes" id="UP000050424">
    <property type="component" value="Unassembled WGS sequence"/>
</dbReference>
<dbReference type="AlphaFoldDB" id="A0A0P7B082"/>
<dbReference type="InterPro" id="IPR001138">
    <property type="entry name" value="Zn2Cys6_DnaBD"/>
</dbReference>
<dbReference type="CDD" id="cd12148">
    <property type="entry name" value="fungal_TF_MHR"/>
    <property type="match status" value="1"/>
</dbReference>
<keyword evidence="1" id="KW-0479">Metal-binding</keyword>
<keyword evidence="4" id="KW-0238">DNA-binding</keyword>
<feature type="domain" description="Zn(2)-C6 fungal-type" evidence="8">
    <location>
        <begin position="20"/>
        <end position="51"/>
    </location>
</feature>
<keyword evidence="10" id="KW-1185">Reference proteome</keyword>
<dbReference type="GO" id="GO:0000978">
    <property type="term" value="F:RNA polymerase II cis-regulatory region sequence-specific DNA binding"/>
    <property type="evidence" value="ECO:0007669"/>
    <property type="project" value="TreeGrafter"/>
</dbReference>
<dbReference type="Pfam" id="PF04082">
    <property type="entry name" value="Fungal_trans"/>
    <property type="match status" value="1"/>
</dbReference>
<dbReference type="PROSITE" id="PS00463">
    <property type="entry name" value="ZN2_CY6_FUNGAL_1"/>
    <property type="match status" value="1"/>
</dbReference>
<evidence type="ECO:0000256" key="6">
    <source>
        <dbReference type="ARBA" id="ARBA00023242"/>
    </source>
</evidence>
<dbReference type="InterPro" id="IPR036864">
    <property type="entry name" value="Zn2-C6_fun-type_DNA-bd_sf"/>
</dbReference>
<evidence type="ECO:0000313" key="10">
    <source>
        <dbReference type="Proteomes" id="UP000050424"/>
    </source>
</evidence>
<keyword evidence="3" id="KW-0805">Transcription regulation</keyword>
<comment type="caution">
    <text evidence="9">The sequence shown here is derived from an EMBL/GenBank/DDBJ whole genome shotgun (WGS) entry which is preliminary data.</text>
</comment>
<proteinExistence type="predicted"/>
<evidence type="ECO:0000256" key="5">
    <source>
        <dbReference type="ARBA" id="ARBA00023163"/>
    </source>
</evidence>
<feature type="region of interest" description="Disordered" evidence="7">
    <location>
        <begin position="49"/>
        <end position="93"/>
    </location>
</feature>
<accession>A0A0P7B082</accession>
<protein>
    <recommendedName>
        <fullName evidence="8">Zn(2)-C6 fungal-type domain-containing protein</fullName>
    </recommendedName>
</protein>
<dbReference type="EMBL" id="LKCW01000433">
    <property type="protein sequence ID" value="KPM34000.1"/>
    <property type="molecule type" value="Genomic_DNA"/>
</dbReference>